<accession>A0A7N0U7K0</accession>
<dbReference type="AlphaFoldDB" id="A0A7N0U7K0"/>
<evidence type="ECO:0000313" key="2">
    <source>
        <dbReference type="Proteomes" id="UP000594263"/>
    </source>
</evidence>
<name>A0A7N0U7K0_KALFE</name>
<dbReference type="EnsemblPlants" id="Kaladp0055s0081.1.v1.1">
    <property type="protein sequence ID" value="Kaladp0055s0081.1.v1.1"/>
    <property type="gene ID" value="Kaladp0055s0081.v1.1"/>
</dbReference>
<proteinExistence type="predicted"/>
<evidence type="ECO:0008006" key="3">
    <source>
        <dbReference type="Google" id="ProtNLM"/>
    </source>
</evidence>
<keyword evidence="2" id="KW-1185">Reference proteome</keyword>
<dbReference type="Gramene" id="Kaladp0055s0081.1.v1.1">
    <property type="protein sequence ID" value="Kaladp0055s0081.1.v1.1"/>
    <property type="gene ID" value="Kaladp0055s0081.v1.1"/>
</dbReference>
<organism evidence="1 2">
    <name type="scientific">Kalanchoe fedtschenkoi</name>
    <name type="common">Lavender scallops</name>
    <name type="synonym">South American air plant</name>
    <dbReference type="NCBI Taxonomy" id="63787"/>
    <lineage>
        <taxon>Eukaryota</taxon>
        <taxon>Viridiplantae</taxon>
        <taxon>Streptophyta</taxon>
        <taxon>Embryophyta</taxon>
        <taxon>Tracheophyta</taxon>
        <taxon>Spermatophyta</taxon>
        <taxon>Magnoliopsida</taxon>
        <taxon>eudicotyledons</taxon>
        <taxon>Gunneridae</taxon>
        <taxon>Pentapetalae</taxon>
        <taxon>Saxifragales</taxon>
        <taxon>Crassulaceae</taxon>
        <taxon>Kalanchoe</taxon>
    </lineage>
</organism>
<sequence length="71" mass="8916">MWQVEWVRNGRDLCLKDGWKVFVRDARCKFLVLHKPWRFVVCEKLRQRGDTQRRKWWNVKKWPSCVKKWPS</sequence>
<evidence type="ECO:0000313" key="1">
    <source>
        <dbReference type="EnsemblPlants" id="Kaladp0055s0081.1.v1.1"/>
    </source>
</evidence>
<reference evidence="1" key="1">
    <citation type="submission" date="2021-01" db="UniProtKB">
        <authorList>
            <consortium name="EnsemblPlants"/>
        </authorList>
    </citation>
    <scope>IDENTIFICATION</scope>
</reference>
<protein>
    <recommendedName>
        <fullName evidence="3">TF-B3 domain-containing protein</fullName>
    </recommendedName>
</protein>
<dbReference type="Proteomes" id="UP000594263">
    <property type="component" value="Unplaced"/>
</dbReference>